<dbReference type="Pfam" id="PF00933">
    <property type="entry name" value="Glyco_hydro_3"/>
    <property type="match status" value="1"/>
</dbReference>
<proteinExistence type="inferred from homology"/>
<dbReference type="Proteomes" id="UP000238375">
    <property type="component" value="Unassembled WGS sequence"/>
</dbReference>
<evidence type="ECO:0000256" key="3">
    <source>
        <dbReference type="ARBA" id="ARBA00012744"/>
    </source>
</evidence>
<dbReference type="InterPro" id="IPR051915">
    <property type="entry name" value="Cellulose_Degrad_GH3"/>
</dbReference>
<evidence type="ECO:0000256" key="4">
    <source>
        <dbReference type="ARBA" id="ARBA00022729"/>
    </source>
</evidence>
<protein>
    <recommendedName>
        <fullName evidence="3">beta-glucosidase</fullName>
        <ecNumber evidence="3">3.2.1.21</ecNumber>
    </recommendedName>
</protein>
<evidence type="ECO:0000256" key="5">
    <source>
        <dbReference type="ARBA" id="ARBA00022801"/>
    </source>
</evidence>
<evidence type="ECO:0000259" key="9">
    <source>
        <dbReference type="Pfam" id="PF01915"/>
    </source>
</evidence>
<evidence type="ECO:0000256" key="1">
    <source>
        <dbReference type="ARBA" id="ARBA00000448"/>
    </source>
</evidence>
<feature type="signal peptide" evidence="7">
    <location>
        <begin position="1"/>
        <end position="21"/>
    </location>
</feature>
<reference evidence="10 11" key="1">
    <citation type="submission" date="2018-03" db="EMBL/GenBank/DDBJ databases">
        <title>Genomic Encyclopedia of Archaeal and Bacterial Type Strains, Phase II (KMG-II): from individual species to whole genera.</title>
        <authorList>
            <person name="Goeker M."/>
        </authorList>
    </citation>
    <scope>NUCLEOTIDE SEQUENCE [LARGE SCALE GENOMIC DNA]</scope>
    <source>
        <strain evidence="10 11">DSM 28354</strain>
    </source>
</reference>
<dbReference type="InterPro" id="IPR017853">
    <property type="entry name" value="GH"/>
</dbReference>
<accession>A0A2T0RUC3</accession>
<feature type="chain" id="PRO_5015683894" description="beta-glucosidase" evidence="7">
    <location>
        <begin position="22"/>
        <end position="782"/>
    </location>
</feature>
<dbReference type="InterPro" id="IPR002772">
    <property type="entry name" value="Glyco_hydro_3_C"/>
</dbReference>
<organism evidence="10 11">
    <name type="scientific">Spirosoma oryzae</name>
    <dbReference type="NCBI Taxonomy" id="1469603"/>
    <lineage>
        <taxon>Bacteria</taxon>
        <taxon>Pseudomonadati</taxon>
        <taxon>Bacteroidota</taxon>
        <taxon>Cytophagia</taxon>
        <taxon>Cytophagales</taxon>
        <taxon>Cytophagaceae</taxon>
        <taxon>Spirosoma</taxon>
    </lineage>
</organism>
<dbReference type="PRINTS" id="PR00133">
    <property type="entry name" value="GLHYDRLASE3"/>
</dbReference>
<dbReference type="Pfam" id="PF01915">
    <property type="entry name" value="Glyco_hydro_3_C"/>
    <property type="match status" value="1"/>
</dbReference>
<keyword evidence="4 7" id="KW-0732">Signal</keyword>
<keyword evidence="11" id="KW-1185">Reference proteome</keyword>
<dbReference type="SUPFAM" id="SSF51445">
    <property type="entry name" value="(Trans)glycosidases"/>
    <property type="match status" value="1"/>
</dbReference>
<dbReference type="InterPro" id="IPR036962">
    <property type="entry name" value="Glyco_hydro_3_N_sf"/>
</dbReference>
<sequence length="782" mass="84927">MKLLAYPFVLSLLLAKPDAQAQTPQQWTSQTTGTIVRVTNPGGQTLGYSTASGVKLLTVDGLAFKDLNKNGRLDPYEDWRLPALDRAKDLASRMTVEQIAGLMLYSKHQPIPAAPAGPFAGTYGGKVFAQSGANVSDLSDQQKAFLTNDNLRHVLITSVQSPEAAANWNNNAQALVEGIGLGIPINSSSDPRHGTRADAEFNAGAGGTISMWPGSLGMAATFNPELVRQFGQVAAAEYRALGIATTLSPQVDLATDPRWNRVSGTFGEDPKLTTDLARAYIDGFQTSTGKQEINNGWGYTSVNAMVKHWPGGGSGEGGRDAHYGYGKYAVYPGNNFSTHLMPFIDGAFKLNGKTSTSAAVMPYYTISFGQDKKYGENVGNSYNKYIVGDLLRQKYRYDGVVCTDWLITADETAVDVFLTGKSWGVEKLSLAERHYKALMAGVDQYGGNNDAGPVMGAYQLGVKAHGETAMRARFELSAVRLLQNSLRVGLFENPYLNPEQTKQTVGKPDYMNAGYQAQLQSVVLLKNKRNALPVSKGKKVYVPKRFIPAGRNFLGIPTPESNNYPINVEVLKKYYTLTDKPAEADFALVVIESPESGGGYDKETAKDGKTGYVPISLQYRPYTAQGARNPSIGGGDPLENFTNRSYNGKSTKTINATDLTMVTDTYAKMNGKPVVVSVRLNNPMVFAELEPSTNAILANFGIQDQALLDIVSGTHEPSALLPLQMPANMRTVEQQAEDVPRDMQCYVDADGHTYDFGYGLNWKGVINDARTATYKRNVLTLK</sequence>
<feature type="domain" description="Glycoside hydrolase family 3 N-terminal" evidence="8">
    <location>
        <begin position="138"/>
        <end position="443"/>
    </location>
</feature>
<dbReference type="PANTHER" id="PTHR30620">
    <property type="entry name" value="PERIPLASMIC BETA-GLUCOSIDASE-RELATED"/>
    <property type="match status" value="1"/>
</dbReference>
<evidence type="ECO:0000256" key="6">
    <source>
        <dbReference type="ARBA" id="ARBA00023295"/>
    </source>
</evidence>
<comment type="catalytic activity">
    <reaction evidence="1">
        <text>Hydrolysis of terminal, non-reducing beta-D-glucosyl residues with release of beta-D-glucose.</text>
        <dbReference type="EC" id="3.2.1.21"/>
    </reaction>
</comment>
<dbReference type="EC" id="3.2.1.21" evidence="3"/>
<dbReference type="GO" id="GO:0008422">
    <property type="term" value="F:beta-glucosidase activity"/>
    <property type="evidence" value="ECO:0007669"/>
    <property type="project" value="UniProtKB-EC"/>
</dbReference>
<evidence type="ECO:0000259" key="8">
    <source>
        <dbReference type="Pfam" id="PF00933"/>
    </source>
</evidence>
<dbReference type="Gene3D" id="3.40.50.1700">
    <property type="entry name" value="Glycoside hydrolase family 3 C-terminal domain"/>
    <property type="match status" value="1"/>
</dbReference>
<keyword evidence="5" id="KW-0378">Hydrolase</keyword>
<dbReference type="Gene3D" id="3.20.20.300">
    <property type="entry name" value="Glycoside hydrolase, family 3, N-terminal domain"/>
    <property type="match status" value="1"/>
</dbReference>
<dbReference type="AlphaFoldDB" id="A0A2T0RUC3"/>
<comment type="similarity">
    <text evidence="2">Belongs to the glycosyl hydrolase 3 family.</text>
</comment>
<dbReference type="EMBL" id="PVTE01000038">
    <property type="protein sequence ID" value="PRY24795.1"/>
    <property type="molecule type" value="Genomic_DNA"/>
</dbReference>
<name>A0A2T0RUC3_9BACT</name>
<dbReference type="SUPFAM" id="SSF52279">
    <property type="entry name" value="Beta-D-glucan exohydrolase, C-terminal domain"/>
    <property type="match status" value="1"/>
</dbReference>
<evidence type="ECO:0000256" key="7">
    <source>
        <dbReference type="SAM" id="SignalP"/>
    </source>
</evidence>
<dbReference type="InterPro" id="IPR036881">
    <property type="entry name" value="Glyco_hydro_3_C_sf"/>
</dbReference>
<dbReference type="RefSeq" id="WP_106140699.1">
    <property type="nucleotide sequence ID" value="NZ_PVTE01000038.1"/>
</dbReference>
<dbReference type="InterPro" id="IPR001764">
    <property type="entry name" value="Glyco_hydro_3_N"/>
</dbReference>
<evidence type="ECO:0000313" key="11">
    <source>
        <dbReference type="Proteomes" id="UP000238375"/>
    </source>
</evidence>
<dbReference type="GO" id="GO:0009251">
    <property type="term" value="P:glucan catabolic process"/>
    <property type="evidence" value="ECO:0007669"/>
    <property type="project" value="TreeGrafter"/>
</dbReference>
<gene>
    <name evidence="10" type="ORF">CLV58_1383</name>
</gene>
<feature type="domain" description="Glycoside hydrolase family 3 C-terminal" evidence="9">
    <location>
        <begin position="522"/>
        <end position="761"/>
    </location>
</feature>
<evidence type="ECO:0000313" key="10">
    <source>
        <dbReference type="EMBL" id="PRY24795.1"/>
    </source>
</evidence>
<comment type="caution">
    <text evidence="10">The sequence shown here is derived from an EMBL/GenBank/DDBJ whole genome shotgun (WGS) entry which is preliminary data.</text>
</comment>
<keyword evidence="6" id="KW-0326">Glycosidase</keyword>
<dbReference type="PANTHER" id="PTHR30620:SF16">
    <property type="entry name" value="LYSOSOMAL BETA GLUCOSIDASE"/>
    <property type="match status" value="1"/>
</dbReference>
<evidence type="ECO:0000256" key="2">
    <source>
        <dbReference type="ARBA" id="ARBA00005336"/>
    </source>
</evidence>
<dbReference type="OrthoDB" id="9805821at2"/>